<dbReference type="InterPro" id="IPR032789">
    <property type="entry name" value="T2SS-T3SS_pil_N"/>
</dbReference>
<reference evidence="5 6" key="1">
    <citation type="submission" date="2019-02" db="EMBL/GenBank/DDBJ databases">
        <title>Deep-cultivation of Planctomycetes and their phenomic and genomic characterization uncovers novel biology.</title>
        <authorList>
            <person name="Wiegand S."/>
            <person name="Jogler M."/>
            <person name="Boedeker C."/>
            <person name="Pinto D."/>
            <person name="Vollmers J."/>
            <person name="Rivas-Marin E."/>
            <person name="Kohn T."/>
            <person name="Peeters S.H."/>
            <person name="Heuer A."/>
            <person name="Rast P."/>
            <person name="Oberbeckmann S."/>
            <person name="Bunk B."/>
            <person name="Jeske O."/>
            <person name="Meyerdierks A."/>
            <person name="Storesund J.E."/>
            <person name="Kallscheuer N."/>
            <person name="Luecker S."/>
            <person name="Lage O.M."/>
            <person name="Pohl T."/>
            <person name="Merkel B.J."/>
            <person name="Hornburger P."/>
            <person name="Mueller R.-W."/>
            <person name="Bruemmer F."/>
            <person name="Labrenz M."/>
            <person name="Spormann A.M."/>
            <person name="Op den Camp H."/>
            <person name="Overmann J."/>
            <person name="Amann R."/>
            <person name="Jetten M.S.M."/>
            <person name="Mascher T."/>
            <person name="Medema M.H."/>
            <person name="Devos D.P."/>
            <person name="Kaster A.-K."/>
            <person name="Ovreas L."/>
            <person name="Rohde M."/>
            <person name="Galperin M.Y."/>
            <person name="Jogler C."/>
        </authorList>
    </citation>
    <scope>NUCLEOTIDE SEQUENCE [LARGE SCALE GENOMIC DNA]</scope>
    <source>
        <strain evidence="5 6">K23_9</strain>
    </source>
</reference>
<dbReference type="GO" id="GO:0009306">
    <property type="term" value="P:protein secretion"/>
    <property type="evidence" value="ECO:0007669"/>
    <property type="project" value="InterPro"/>
</dbReference>
<dbReference type="Pfam" id="PF13629">
    <property type="entry name" value="T2SS-T3SS_pil_N"/>
    <property type="match status" value="1"/>
</dbReference>
<organism evidence="5 6">
    <name type="scientific">Stieleria marina</name>
    <dbReference type="NCBI Taxonomy" id="1930275"/>
    <lineage>
        <taxon>Bacteria</taxon>
        <taxon>Pseudomonadati</taxon>
        <taxon>Planctomycetota</taxon>
        <taxon>Planctomycetia</taxon>
        <taxon>Pirellulales</taxon>
        <taxon>Pirellulaceae</taxon>
        <taxon>Stieleria</taxon>
    </lineage>
</organism>
<dbReference type="InterPro" id="IPR004846">
    <property type="entry name" value="T2SS/T3SS_dom"/>
</dbReference>
<dbReference type="PRINTS" id="PR00811">
    <property type="entry name" value="BCTERIALGSPD"/>
</dbReference>
<evidence type="ECO:0000259" key="4">
    <source>
        <dbReference type="Pfam" id="PF13629"/>
    </source>
</evidence>
<dbReference type="InterPro" id="IPR001775">
    <property type="entry name" value="GspD/PilQ"/>
</dbReference>
<comment type="similarity">
    <text evidence="1">Belongs to the bacterial secretin family.</text>
</comment>
<dbReference type="OrthoDB" id="9775455at2"/>
<dbReference type="PANTHER" id="PTHR30332">
    <property type="entry name" value="PROBABLE GENERAL SECRETION PATHWAY PROTEIN D"/>
    <property type="match status" value="1"/>
</dbReference>
<dbReference type="GO" id="GO:0015627">
    <property type="term" value="C:type II protein secretion system complex"/>
    <property type="evidence" value="ECO:0007669"/>
    <property type="project" value="TreeGrafter"/>
</dbReference>
<accession>A0A517NYZ7</accession>
<evidence type="ECO:0000313" key="5">
    <source>
        <dbReference type="EMBL" id="QDT12350.1"/>
    </source>
</evidence>
<sequence length="549" mass="60248">MPSHSTAYRITALAVLFLSTLMSVDSLHAQILGQRPIAEKTGPLEFPSPRSIAKERSLIEEIYEPELLLRVEPSQSKIIRTKVAVQRTAIANPEIVDLHVFDNDEIEIIGKSVGDTTITFWFDVPGVGTQVLRYYVEVDNAQQEQRRREARYKSLQSRINELFPDSQVFLFPIDDKVIVRGQAQDAKEASDIMRLLGDDGQQRSSRDFDFNRGNDRGNGNNDRNGVDDFDDLDGDTFINLLHIAGEQQVMLKVRVAELVRNSSRGAGSSFSGIFDSVQLNSSLASGGALSVILDDGDVDFLLGAVETHGYGKILAEPTLVTLSGKPAQFLAGGEFAVPTTVGVGGVGAATTTFRGFGTELEFTPTVLDKDLVRLEVSPSFSTLNSDATVGGIPGLNRRSVDTTVDLREGQWLAIAGLIQDEQGGQRTKIPYLGDIPLAGQLFSRRSTSRFETELVVLVSPQLIHPLETEQVPLFLPGMEVTDPTNSDFFVRHLVEGYQGFEHRSTVWPVMQSQHKGFETGGFRSGFFRSVTSTLALHDTYFSGKCGLSK</sequence>
<dbReference type="Proteomes" id="UP000319817">
    <property type="component" value="Chromosome"/>
</dbReference>
<dbReference type="Pfam" id="PF00263">
    <property type="entry name" value="Secretin"/>
    <property type="match status" value="1"/>
</dbReference>
<proteinExistence type="inferred from homology"/>
<dbReference type="EMBL" id="CP036526">
    <property type="protein sequence ID" value="QDT12350.1"/>
    <property type="molecule type" value="Genomic_DNA"/>
</dbReference>
<evidence type="ECO:0000256" key="2">
    <source>
        <dbReference type="SAM" id="MobiDB-lite"/>
    </source>
</evidence>
<name>A0A517NYZ7_9BACT</name>
<feature type="domain" description="Pilus formation protein N-terminal" evidence="4">
    <location>
        <begin position="69"/>
        <end position="138"/>
    </location>
</feature>
<gene>
    <name evidence="5" type="primary">gspD_2</name>
    <name evidence="5" type="ORF">K239x_43590</name>
</gene>
<dbReference type="PRINTS" id="PR01032">
    <property type="entry name" value="PHAGEIV"/>
</dbReference>
<dbReference type="AlphaFoldDB" id="A0A517NYZ7"/>
<keyword evidence="6" id="KW-1185">Reference proteome</keyword>
<evidence type="ECO:0000259" key="3">
    <source>
        <dbReference type="Pfam" id="PF00263"/>
    </source>
</evidence>
<feature type="compositionally biased region" description="Basic and acidic residues" evidence="2">
    <location>
        <begin position="199"/>
        <end position="215"/>
    </location>
</feature>
<protein>
    <submittedName>
        <fullName evidence="5">Type II secretion system protein D</fullName>
    </submittedName>
</protein>
<evidence type="ECO:0000256" key="1">
    <source>
        <dbReference type="RuleBase" id="RU004003"/>
    </source>
</evidence>
<dbReference type="PANTHER" id="PTHR30332:SF17">
    <property type="entry name" value="TYPE IV PILIATION SYSTEM PROTEIN DR_0774-RELATED"/>
    <property type="match status" value="1"/>
</dbReference>
<dbReference type="RefSeq" id="WP_145420165.1">
    <property type="nucleotide sequence ID" value="NZ_CP036526.1"/>
</dbReference>
<evidence type="ECO:0000313" key="6">
    <source>
        <dbReference type="Proteomes" id="UP000319817"/>
    </source>
</evidence>
<feature type="domain" description="Type II/III secretion system secretin-like" evidence="3">
    <location>
        <begin position="304"/>
        <end position="463"/>
    </location>
</feature>
<dbReference type="InterPro" id="IPR050810">
    <property type="entry name" value="Bact_Secretion_Sys_Channel"/>
</dbReference>
<feature type="region of interest" description="Disordered" evidence="2">
    <location>
        <begin position="199"/>
        <end position="228"/>
    </location>
</feature>